<dbReference type="InterPro" id="IPR006342">
    <property type="entry name" value="FkbM_mtfrase"/>
</dbReference>
<accession>A0A3S4FG07</accession>
<keyword evidence="3" id="KW-1185">Reference proteome</keyword>
<evidence type="ECO:0000259" key="1">
    <source>
        <dbReference type="Pfam" id="PF05050"/>
    </source>
</evidence>
<dbReference type="Proteomes" id="UP000289200">
    <property type="component" value="Unassembled WGS sequence"/>
</dbReference>
<dbReference type="SUPFAM" id="SSF53335">
    <property type="entry name" value="S-adenosyl-L-methionine-dependent methyltransferases"/>
    <property type="match status" value="1"/>
</dbReference>
<dbReference type="InterPro" id="IPR052514">
    <property type="entry name" value="SAM-dependent_MTase"/>
</dbReference>
<dbReference type="PANTHER" id="PTHR34203:SF15">
    <property type="entry name" value="SLL1173 PROTEIN"/>
    <property type="match status" value="1"/>
</dbReference>
<dbReference type="Gene3D" id="3.40.50.150">
    <property type="entry name" value="Vaccinia Virus protein VP39"/>
    <property type="match status" value="1"/>
</dbReference>
<organism evidence="2 3">
    <name type="scientific">Rhodoplanes serenus</name>
    <dbReference type="NCBI Taxonomy" id="200615"/>
    <lineage>
        <taxon>Bacteria</taxon>
        <taxon>Pseudomonadati</taxon>
        <taxon>Pseudomonadota</taxon>
        <taxon>Alphaproteobacteria</taxon>
        <taxon>Hyphomicrobiales</taxon>
        <taxon>Nitrobacteraceae</taxon>
        <taxon>Rhodoplanes</taxon>
    </lineage>
</organism>
<evidence type="ECO:0000313" key="3">
    <source>
        <dbReference type="Proteomes" id="UP000289200"/>
    </source>
</evidence>
<dbReference type="InterPro" id="IPR029063">
    <property type="entry name" value="SAM-dependent_MTases_sf"/>
</dbReference>
<gene>
    <name evidence="2" type="ORF">RHODGE_RHODGE_04519</name>
</gene>
<dbReference type="RefSeq" id="WP_129611308.1">
    <property type="nucleotide sequence ID" value="NZ_UWOC01000195.1"/>
</dbReference>
<sequence>MLQSVRTLTGVVASLRTYYGRRGHRDGLDRLYARFVRPGDLVFDVGAHVGDRVAAFRRLGARVVAVEPQPVLARVLRLLYGRDRAVVVEPVLLGAQAGTAELLINTANPTVSTASAAFVAAAAGAPGWEAERWTARRAVAMTTLDALIARHGVPAFVKIDVEGFEAEVLAGLSAPVAALSFEFTTIQRDVARAALARCAALGYAKFDASLGESHRLMHGGWQTAARMAEWIDGLPHAANSGDVYAIR</sequence>
<dbReference type="PANTHER" id="PTHR34203">
    <property type="entry name" value="METHYLTRANSFERASE, FKBM FAMILY PROTEIN"/>
    <property type="match status" value="1"/>
</dbReference>
<dbReference type="EMBL" id="UWOC01000195">
    <property type="protein sequence ID" value="VCU11308.1"/>
    <property type="molecule type" value="Genomic_DNA"/>
</dbReference>
<name>A0A3S4FG07_9BRAD</name>
<comment type="caution">
    <text evidence="2">The sequence shown here is derived from an EMBL/GenBank/DDBJ whole genome shotgun (WGS) entry which is preliminary data.</text>
</comment>
<dbReference type="OrthoDB" id="7542440at2"/>
<reference evidence="3" key="1">
    <citation type="submission" date="2018-10" db="EMBL/GenBank/DDBJ databases">
        <authorList>
            <person name="Peiro R."/>
            <person name="Begona"/>
            <person name="Cbmso G."/>
            <person name="Lopez M."/>
            <person name="Gonzalez S."/>
            <person name="Sacristan E."/>
            <person name="Castillo E."/>
        </authorList>
    </citation>
    <scope>NUCLEOTIDE SEQUENCE [LARGE SCALE GENOMIC DNA]</scope>
</reference>
<proteinExistence type="predicted"/>
<evidence type="ECO:0000313" key="2">
    <source>
        <dbReference type="EMBL" id="VCU11308.1"/>
    </source>
</evidence>
<protein>
    <recommendedName>
        <fullName evidence="1">Methyltransferase FkbM domain-containing protein</fullName>
    </recommendedName>
</protein>
<dbReference type="NCBIfam" id="TIGR01444">
    <property type="entry name" value="fkbM_fam"/>
    <property type="match status" value="1"/>
</dbReference>
<dbReference type="AlphaFoldDB" id="A0A3S4FG07"/>
<feature type="domain" description="Methyltransferase FkbM" evidence="1">
    <location>
        <begin position="44"/>
        <end position="178"/>
    </location>
</feature>
<dbReference type="Pfam" id="PF05050">
    <property type="entry name" value="Methyltransf_21"/>
    <property type="match status" value="1"/>
</dbReference>